<keyword evidence="3" id="KW-0813">Transport</keyword>
<dbReference type="GO" id="GO:1904680">
    <property type="term" value="F:peptide transmembrane transporter activity"/>
    <property type="evidence" value="ECO:0007669"/>
    <property type="project" value="TreeGrafter"/>
</dbReference>
<dbReference type="PATRIC" id="fig|1678840.3.peg.417"/>
<organism evidence="7">
    <name type="scientific">Flexilinea flocculi</name>
    <dbReference type="NCBI Taxonomy" id="1678840"/>
    <lineage>
        <taxon>Bacteria</taxon>
        <taxon>Bacillati</taxon>
        <taxon>Chloroflexota</taxon>
        <taxon>Anaerolineae</taxon>
        <taxon>Anaerolineales</taxon>
        <taxon>Anaerolineaceae</taxon>
        <taxon>Flexilinea</taxon>
    </lineage>
</organism>
<accession>A0A0K8PA71</accession>
<dbReference type="InterPro" id="IPR030678">
    <property type="entry name" value="Peptide/Ni-bd"/>
</dbReference>
<dbReference type="Gene3D" id="3.40.190.10">
    <property type="entry name" value="Periplasmic binding protein-like II"/>
    <property type="match status" value="1"/>
</dbReference>
<evidence type="ECO:0000256" key="2">
    <source>
        <dbReference type="ARBA" id="ARBA00005695"/>
    </source>
</evidence>
<dbReference type="OrthoDB" id="9783874at2"/>
<evidence type="ECO:0000256" key="4">
    <source>
        <dbReference type="ARBA" id="ARBA00022729"/>
    </source>
</evidence>
<dbReference type="SUPFAM" id="SSF53850">
    <property type="entry name" value="Periplasmic binding protein-like II"/>
    <property type="match status" value="1"/>
</dbReference>
<comment type="similarity">
    <text evidence="2">Belongs to the bacterial solute-binding protein 5 family.</text>
</comment>
<comment type="subcellular location">
    <subcellularLocation>
        <location evidence="1">Cell envelope</location>
    </subcellularLocation>
</comment>
<name>A0A0K8PA71_9CHLR</name>
<feature type="signal peptide" evidence="5">
    <location>
        <begin position="1"/>
        <end position="25"/>
    </location>
</feature>
<dbReference type="AlphaFoldDB" id="A0A0K8PA71"/>
<dbReference type="EMBL" id="DF968179">
    <property type="protein sequence ID" value="GAP39414.1"/>
    <property type="molecule type" value="Genomic_DNA"/>
</dbReference>
<dbReference type="Gene3D" id="3.90.76.10">
    <property type="entry name" value="Dipeptide-binding Protein, Domain 1"/>
    <property type="match status" value="1"/>
</dbReference>
<evidence type="ECO:0000256" key="3">
    <source>
        <dbReference type="ARBA" id="ARBA00022448"/>
    </source>
</evidence>
<evidence type="ECO:0000259" key="6">
    <source>
        <dbReference type="Pfam" id="PF00496"/>
    </source>
</evidence>
<dbReference type="PANTHER" id="PTHR30290">
    <property type="entry name" value="PERIPLASMIC BINDING COMPONENT OF ABC TRANSPORTER"/>
    <property type="match status" value="1"/>
</dbReference>
<dbReference type="Pfam" id="PF00496">
    <property type="entry name" value="SBP_bac_5"/>
    <property type="match status" value="1"/>
</dbReference>
<dbReference type="InterPro" id="IPR039424">
    <property type="entry name" value="SBP_5"/>
</dbReference>
<dbReference type="Proteomes" id="UP000053370">
    <property type="component" value="Unassembled WGS sequence"/>
</dbReference>
<dbReference type="GO" id="GO:0015833">
    <property type="term" value="P:peptide transport"/>
    <property type="evidence" value="ECO:0007669"/>
    <property type="project" value="TreeGrafter"/>
</dbReference>
<sequence length="573" mass="63925">MKRNRIVLLISILMTMLLIASPAMAEGENIFRTSFNSGDIPSIDQALVTDFIGIQIADETTVGLLRQNEENGELEPGMAVEWTASDDKLVYTFKLLEGIPWVKYNPDTDAVEEVKDCAGNTRFVTAKDFVYGVERTLRPETASGYAFLVNQSIVGAADYNAGTTTDFSTVGVKALDDYTLEINFIEDGVFNLNIVSMWMMHAMPSWLIDGDDCNEGVAERWTESGIYEGYGPFTLKEWVHDSELTLIANPFWPGTDAVPQPKLAAIHYDLIGDVMALSEYEAGNMDYAVIPSGDYDRITTDPAYTDHLIYRPTSIGTEWLIYNPWLAPTDDIRVRQALSYAVDKDAVVKAVKAGETAPYFINPAVAGAPKKEDYPDLGIMYDPVKAKALIDEYCAEKGIKPADVKVIYSYSTSDANKLRAEAVQSMWQTNLGITVELQNSEWAVFKVERREGLANVYRSSWVQDYMDANNFTADVFLCPGGAYQPVTDWPSVGCKDVSDPVYVKYAEIIKAAGKETDTAKRAELYAQSEDILLKEVAIINPLNWNNSYVLMNPRITAPVSITGYERWEKWEVK</sequence>
<evidence type="ECO:0000256" key="5">
    <source>
        <dbReference type="SAM" id="SignalP"/>
    </source>
</evidence>
<feature type="domain" description="Solute-binding protein family 5" evidence="6">
    <location>
        <begin position="73"/>
        <end position="479"/>
    </location>
</feature>
<dbReference type="CDD" id="cd08504">
    <property type="entry name" value="PBP2_OppA"/>
    <property type="match status" value="1"/>
</dbReference>
<evidence type="ECO:0000313" key="8">
    <source>
        <dbReference type="Proteomes" id="UP000053370"/>
    </source>
</evidence>
<dbReference type="STRING" id="1678840.ATC1_11346"/>
<reference evidence="7" key="1">
    <citation type="journal article" date="2015" name="Genome Announc.">
        <title>Draft Genome Sequence of Anaerolineae Strain TC1, a Novel Isolate from a Methanogenic Wastewater Treatment System.</title>
        <authorList>
            <person name="Matsuura N."/>
            <person name="Tourlousse D.M."/>
            <person name="Sun L."/>
            <person name="Toyonaga M."/>
            <person name="Kuroda K."/>
            <person name="Ohashi A."/>
            <person name="Cruz R."/>
            <person name="Yamaguchi T."/>
            <person name="Sekiguchi Y."/>
        </authorList>
    </citation>
    <scope>NUCLEOTIDE SEQUENCE [LARGE SCALE GENOMIC DNA]</scope>
    <source>
        <strain evidence="7">TC1</strain>
    </source>
</reference>
<dbReference type="Gene3D" id="3.10.105.10">
    <property type="entry name" value="Dipeptide-binding Protein, Domain 3"/>
    <property type="match status" value="1"/>
</dbReference>
<feature type="chain" id="PRO_5005513874" evidence="5">
    <location>
        <begin position="26"/>
        <end position="573"/>
    </location>
</feature>
<dbReference type="RefSeq" id="WP_062277688.1">
    <property type="nucleotide sequence ID" value="NZ_DF968179.1"/>
</dbReference>
<dbReference type="PANTHER" id="PTHR30290:SF10">
    <property type="entry name" value="PERIPLASMIC OLIGOPEPTIDE-BINDING PROTEIN-RELATED"/>
    <property type="match status" value="1"/>
</dbReference>
<dbReference type="InterPro" id="IPR000914">
    <property type="entry name" value="SBP_5_dom"/>
</dbReference>
<keyword evidence="4 5" id="KW-0732">Signal</keyword>
<evidence type="ECO:0000256" key="1">
    <source>
        <dbReference type="ARBA" id="ARBA00004196"/>
    </source>
</evidence>
<protein>
    <submittedName>
        <fullName evidence="7">ABC-type oligopeptide transport system, periplasmic component</fullName>
    </submittedName>
</protein>
<dbReference type="GO" id="GO:0030313">
    <property type="term" value="C:cell envelope"/>
    <property type="evidence" value="ECO:0007669"/>
    <property type="project" value="UniProtKB-SubCell"/>
</dbReference>
<dbReference type="GO" id="GO:0042597">
    <property type="term" value="C:periplasmic space"/>
    <property type="evidence" value="ECO:0007669"/>
    <property type="project" value="UniProtKB-ARBA"/>
</dbReference>
<dbReference type="PIRSF" id="PIRSF002741">
    <property type="entry name" value="MppA"/>
    <property type="match status" value="1"/>
</dbReference>
<keyword evidence="8" id="KW-1185">Reference proteome</keyword>
<gene>
    <name evidence="7" type="ORF">ATC1_11346</name>
</gene>
<dbReference type="GO" id="GO:0043190">
    <property type="term" value="C:ATP-binding cassette (ABC) transporter complex"/>
    <property type="evidence" value="ECO:0007669"/>
    <property type="project" value="InterPro"/>
</dbReference>
<evidence type="ECO:0000313" key="7">
    <source>
        <dbReference type="EMBL" id="GAP39414.1"/>
    </source>
</evidence>
<proteinExistence type="inferred from homology"/>